<protein>
    <submittedName>
        <fullName evidence="2">Uncharacterized protein</fullName>
    </submittedName>
</protein>
<evidence type="ECO:0000313" key="1">
    <source>
        <dbReference type="Proteomes" id="UP000095287"/>
    </source>
</evidence>
<reference evidence="2" key="1">
    <citation type="submission" date="2016-11" db="UniProtKB">
        <authorList>
            <consortium name="WormBaseParasite"/>
        </authorList>
    </citation>
    <scope>IDENTIFICATION</scope>
</reference>
<accession>A0A1I7YUQ3</accession>
<dbReference type="WBParaSite" id="L893_g20028.t1">
    <property type="protein sequence ID" value="L893_g20028.t1"/>
    <property type="gene ID" value="L893_g20028"/>
</dbReference>
<dbReference type="Proteomes" id="UP000095287">
    <property type="component" value="Unplaced"/>
</dbReference>
<proteinExistence type="predicted"/>
<evidence type="ECO:0000313" key="2">
    <source>
        <dbReference type="WBParaSite" id="L893_g20028.t1"/>
    </source>
</evidence>
<name>A0A1I7YUQ3_9BILA</name>
<organism evidence="1 2">
    <name type="scientific">Steinernema glaseri</name>
    <dbReference type="NCBI Taxonomy" id="37863"/>
    <lineage>
        <taxon>Eukaryota</taxon>
        <taxon>Metazoa</taxon>
        <taxon>Ecdysozoa</taxon>
        <taxon>Nematoda</taxon>
        <taxon>Chromadorea</taxon>
        <taxon>Rhabditida</taxon>
        <taxon>Tylenchina</taxon>
        <taxon>Panagrolaimomorpha</taxon>
        <taxon>Strongyloidoidea</taxon>
        <taxon>Steinernematidae</taxon>
        <taxon>Steinernema</taxon>
    </lineage>
</organism>
<dbReference type="AlphaFoldDB" id="A0A1I7YUQ3"/>
<sequence>MDTDEFVYIMLDTRAYAFGQRANPKTKDLLLAYQQSSGKRSLNGRKPIRVSVSLLSTGKRSPVKYISHYSLNSSAGDADGMTQHERRLL</sequence>
<keyword evidence="1" id="KW-1185">Reference proteome</keyword>